<dbReference type="AlphaFoldDB" id="A0B782"/>
<name>A0B782_METTP</name>
<proteinExistence type="predicted"/>
<dbReference type="GeneID" id="4463284"/>
<dbReference type="STRING" id="349307.Mthe_0766"/>
<dbReference type="HOGENOM" id="CLU_728841_0_0_2"/>
<keyword evidence="2" id="KW-1185">Reference proteome</keyword>
<dbReference type="SUPFAM" id="SSF51395">
    <property type="entry name" value="FMN-linked oxidoreductases"/>
    <property type="match status" value="1"/>
</dbReference>
<dbReference type="KEGG" id="mtp:Mthe_0766"/>
<reference evidence="1 2" key="1">
    <citation type="submission" date="2006-10" db="EMBL/GenBank/DDBJ databases">
        <title>Complete sequence of Methanosaeta thermophila PT.</title>
        <authorList>
            <consortium name="US DOE Joint Genome Institute"/>
            <person name="Copeland A."/>
            <person name="Lucas S."/>
            <person name="Lapidus A."/>
            <person name="Barry K."/>
            <person name="Detter J.C."/>
            <person name="Glavina del Rio T."/>
            <person name="Hammon N."/>
            <person name="Israni S."/>
            <person name="Pitluck S."/>
            <person name="Chain P."/>
            <person name="Malfatti S."/>
            <person name="Shin M."/>
            <person name="Vergez L."/>
            <person name="Schmutz J."/>
            <person name="Larimer F."/>
            <person name="Land M."/>
            <person name="Hauser L."/>
            <person name="Kyrpides N."/>
            <person name="Kim E."/>
            <person name="Smith K.S."/>
            <person name="Ingram-Smith C."/>
            <person name="Richardson P."/>
        </authorList>
    </citation>
    <scope>NUCLEOTIDE SEQUENCE [LARGE SCALE GENOMIC DNA]</scope>
    <source>
        <strain evidence="2">DSM 6194 / JCM 14653 / NBRC 101360 / PT</strain>
    </source>
</reference>
<protein>
    <recommendedName>
        <fullName evidence="3">Methanogenesis marker 9 domain-containing protein</fullName>
    </recommendedName>
</protein>
<organism evidence="1 2">
    <name type="scientific">Methanothrix thermoacetophila (strain DSM 6194 / JCM 14653 / NBRC 101360 / PT)</name>
    <name type="common">Methanosaeta thermophila</name>
    <dbReference type="NCBI Taxonomy" id="349307"/>
    <lineage>
        <taxon>Archaea</taxon>
        <taxon>Methanobacteriati</taxon>
        <taxon>Methanobacteriota</taxon>
        <taxon>Stenosarchaea group</taxon>
        <taxon>Methanomicrobia</taxon>
        <taxon>Methanotrichales</taxon>
        <taxon>Methanotrichaceae</taxon>
        <taxon>Methanothrix</taxon>
    </lineage>
</organism>
<dbReference type="EMBL" id="CP000477">
    <property type="protein sequence ID" value="ABK14556.1"/>
    <property type="molecule type" value="Genomic_DNA"/>
</dbReference>
<sequence length="317" mass="34228">MLKIGYASLRSPVAMICHGATCPPGVGLAVLEDIEERGDIEALVGDAGVPSVLSFRSTSPERLLEASRIAARMQAILEMDLSDRDSIDLIRTCGMLKLIKSAGAATSLRVNPEAVSPKSMPGAIRSLTSAGLDAIHIDLRGYDGSATSVLRSISDIRGPWIIALSDVKSFEDAKRLLSMGADVISLKEPADEEFARWLSSALRKLEDITGWYNAPKHICAGGDLRGLAFCCPPVKPCPVHGALKRLGITPEEFVKRKLELARGTPLEKGDGTCFGSLIWCCKITKPCYLRDAALRRAGLTPKEYMVLKRKVAEGLLR</sequence>
<evidence type="ECO:0000313" key="1">
    <source>
        <dbReference type="EMBL" id="ABK14556.1"/>
    </source>
</evidence>
<gene>
    <name evidence="1" type="ordered locus">Mthe_0766</name>
</gene>
<dbReference type="Proteomes" id="UP000000674">
    <property type="component" value="Chromosome"/>
</dbReference>
<accession>A0B782</accession>
<dbReference type="InterPro" id="IPR017671">
    <property type="entry name" value="Methan_mark_9"/>
</dbReference>
<dbReference type="OrthoDB" id="145053at2157"/>
<dbReference type="RefSeq" id="WP_011695952.1">
    <property type="nucleotide sequence ID" value="NC_008553.1"/>
</dbReference>
<dbReference type="NCBIfam" id="TIGR03277">
    <property type="entry name" value="methan_mark_9"/>
    <property type="match status" value="1"/>
</dbReference>
<evidence type="ECO:0000313" key="2">
    <source>
        <dbReference type="Proteomes" id="UP000000674"/>
    </source>
</evidence>
<evidence type="ECO:0008006" key="3">
    <source>
        <dbReference type="Google" id="ProtNLM"/>
    </source>
</evidence>